<evidence type="ECO:0000256" key="2">
    <source>
        <dbReference type="ARBA" id="ARBA00010028"/>
    </source>
</evidence>
<evidence type="ECO:0000256" key="3">
    <source>
        <dbReference type="ARBA" id="ARBA00022664"/>
    </source>
</evidence>
<comment type="similarity">
    <text evidence="2">Belongs to the SYF2 family.</text>
</comment>
<dbReference type="Proteomes" id="UP000187209">
    <property type="component" value="Unassembled WGS sequence"/>
</dbReference>
<dbReference type="InterPro" id="IPR013260">
    <property type="entry name" value="mRNA_splic_SYF2"/>
</dbReference>
<dbReference type="Pfam" id="PF00160">
    <property type="entry name" value="Pro_isomerase"/>
    <property type="match status" value="1"/>
</dbReference>
<dbReference type="PANTHER" id="PTHR11071">
    <property type="entry name" value="PEPTIDYL-PROLYL CIS-TRANS ISOMERASE"/>
    <property type="match status" value="1"/>
</dbReference>
<proteinExistence type="inferred from homology"/>
<dbReference type="PROSITE" id="PS50072">
    <property type="entry name" value="CSA_PPIASE_2"/>
    <property type="match status" value="1"/>
</dbReference>
<evidence type="ECO:0000313" key="9">
    <source>
        <dbReference type="EMBL" id="OMJ78508.1"/>
    </source>
</evidence>
<gene>
    <name evidence="9" type="ORF">SteCoe_21662</name>
</gene>
<dbReference type="OrthoDB" id="408413at2759"/>
<sequence length="443" mass="51339">MVGNKAAGRLLIELFEDLTPFTAENFRGLCAGDYGKGSQGHSLSYQDSLIFKLIPNKYIIGGDIISNTGKDGDSIYGKTFVDENFDRRHSGIGLVSTYSKGPNTNSSGFIITLGECSELDDKCVVFGQVIEGINVLKSIEKTPTDEMHKPKFPIKVFNCGQVDDGRDHIKFEEFRDQINIYRAYEERKAQKKEEHLKEYYEMIQTKKPIESLNIKETCIEEENNEEIEEEENEEIVTGTQGVLAERLAKIKASLKLAIKNNEKAAADERERNLDPQWEKKQKKKEWIEKDKKYSEDLEKLGLSKEKAYLMDNIAHVGNVENKKKKKEKRSSYGWDIFNTDALMRGYKRRVNKVEIDKEQVEIQNKDKGIVVYEPPQEKVDKMAEELEQEVEKRKKFSRRRPFYEDMDASFINERNRVYNSKLQRNFKEYASEIKNNLERGTAL</sequence>
<dbReference type="AlphaFoldDB" id="A0A1R2BP07"/>
<feature type="coiled-coil region" evidence="7">
    <location>
        <begin position="343"/>
        <end position="439"/>
    </location>
</feature>
<dbReference type="GO" id="GO:0005681">
    <property type="term" value="C:spliceosomal complex"/>
    <property type="evidence" value="ECO:0007669"/>
    <property type="project" value="UniProtKB-KW"/>
</dbReference>
<dbReference type="Pfam" id="PF08231">
    <property type="entry name" value="SYF2"/>
    <property type="match status" value="1"/>
</dbReference>
<dbReference type="PANTHER" id="PTHR11071:SF561">
    <property type="entry name" value="PEPTIDYL-PROLYL CIS-TRANS ISOMERASE D-RELATED"/>
    <property type="match status" value="1"/>
</dbReference>
<keyword evidence="4" id="KW-0747">Spliceosome</keyword>
<dbReference type="GO" id="GO:0006397">
    <property type="term" value="P:mRNA processing"/>
    <property type="evidence" value="ECO:0007669"/>
    <property type="project" value="UniProtKB-KW"/>
</dbReference>
<evidence type="ECO:0000256" key="4">
    <source>
        <dbReference type="ARBA" id="ARBA00022728"/>
    </source>
</evidence>
<reference evidence="9 10" key="1">
    <citation type="submission" date="2016-11" db="EMBL/GenBank/DDBJ databases">
        <title>The macronuclear genome of Stentor coeruleus: a giant cell with tiny introns.</title>
        <authorList>
            <person name="Slabodnick M."/>
            <person name="Ruby J.G."/>
            <person name="Reiff S.B."/>
            <person name="Swart E.C."/>
            <person name="Gosai S."/>
            <person name="Prabakaran S."/>
            <person name="Witkowska E."/>
            <person name="Larue G.E."/>
            <person name="Fisher S."/>
            <person name="Freeman R.M."/>
            <person name="Gunawardena J."/>
            <person name="Chu W."/>
            <person name="Stover N.A."/>
            <person name="Gregory B.D."/>
            <person name="Nowacki M."/>
            <person name="Derisi J."/>
            <person name="Roy S.W."/>
            <person name="Marshall W.F."/>
            <person name="Sood P."/>
        </authorList>
    </citation>
    <scope>NUCLEOTIDE SEQUENCE [LARGE SCALE GENOMIC DNA]</scope>
    <source>
        <strain evidence="9">WM001</strain>
    </source>
</reference>
<evidence type="ECO:0000313" key="10">
    <source>
        <dbReference type="Proteomes" id="UP000187209"/>
    </source>
</evidence>
<evidence type="ECO:0000259" key="8">
    <source>
        <dbReference type="PROSITE" id="PS50072"/>
    </source>
</evidence>
<comment type="subcellular location">
    <subcellularLocation>
        <location evidence="1">Nucleus</location>
    </subcellularLocation>
</comment>
<name>A0A1R2BP07_9CILI</name>
<evidence type="ECO:0000256" key="7">
    <source>
        <dbReference type="SAM" id="Coils"/>
    </source>
</evidence>
<organism evidence="9 10">
    <name type="scientific">Stentor coeruleus</name>
    <dbReference type="NCBI Taxonomy" id="5963"/>
    <lineage>
        <taxon>Eukaryota</taxon>
        <taxon>Sar</taxon>
        <taxon>Alveolata</taxon>
        <taxon>Ciliophora</taxon>
        <taxon>Postciliodesmatophora</taxon>
        <taxon>Heterotrichea</taxon>
        <taxon>Heterotrichida</taxon>
        <taxon>Stentoridae</taxon>
        <taxon>Stentor</taxon>
    </lineage>
</organism>
<evidence type="ECO:0000256" key="1">
    <source>
        <dbReference type="ARBA" id="ARBA00004123"/>
    </source>
</evidence>
<dbReference type="SUPFAM" id="SSF50891">
    <property type="entry name" value="Cyclophilin-like"/>
    <property type="match status" value="1"/>
</dbReference>
<keyword evidence="5" id="KW-0508">mRNA splicing</keyword>
<dbReference type="GO" id="GO:0003755">
    <property type="term" value="F:peptidyl-prolyl cis-trans isomerase activity"/>
    <property type="evidence" value="ECO:0007669"/>
    <property type="project" value="InterPro"/>
</dbReference>
<evidence type="ECO:0000256" key="5">
    <source>
        <dbReference type="ARBA" id="ARBA00023187"/>
    </source>
</evidence>
<accession>A0A1R2BP07</accession>
<dbReference type="InterPro" id="IPR002130">
    <property type="entry name" value="Cyclophilin-type_PPIase_dom"/>
</dbReference>
<dbReference type="GO" id="GO:0008380">
    <property type="term" value="P:RNA splicing"/>
    <property type="evidence" value="ECO:0007669"/>
    <property type="project" value="UniProtKB-KW"/>
</dbReference>
<dbReference type="GO" id="GO:0005737">
    <property type="term" value="C:cytoplasm"/>
    <property type="evidence" value="ECO:0007669"/>
    <property type="project" value="TreeGrafter"/>
</dbReference>
<keyword evidence="7" id="KW-0175">Coiled coil</keyword>
<keyword evidence="10" id="KW-1185">Reference proteome</keyword>
<dbReference type="InterPro" id="IPR029000">
    <property type="entry name" value="Cyclophilin-like_dom_sf"/>
</dbReference>
<keyword evidence="3" id="KW-0507">mRNA processing</keyword>
<dbReference type="GO" id="GO:0006457">
    <property type="term" value="P:protein folding"/>
    <property type="evidence" value="ECO:0007669"/>
    <property type="project" value="TreeGrafter"/>
</dbReference>
<protein>
    <recommendedName>
        <fullName evidence="8">PPIase cyclophilin-type domain-containing protein</fullName>
    </recommendedName>
</protein>
<dbReference type="EMBL" id="MPUH01000518">
    <property type="protein sequence ID" value="OMJ78508.1"/>
    <property type="molecule type" value="Genomic_DNA"/>
</dbReference>
<evidence type="ECO:0000256" key="6">
    <source>
        <dbReference type="ARBA" id="ARBA00023242"/>
    </source>
</evidence>
<dbReference type="GO" id="GO:0016018">
    <property type="term" value="F:cyclosporin A binding"/>
    <property type="evidence" value="ECO:0007669"/>
    <property type="project" value="TreeGrafter"/>
</dbReference>
<dbReference type="PRINTS" id="PR00153">
    <property type="entry name" value="CSAPPISMRASE"/>
</dbReference>
<dbReference type="Gene3D" id="2.40.100.10">
    <property type="entry name" value="Cyclophilin-like"/>
    <property type="match status" value="1"/>
</dbReference>
<comment type="caution">
    <text evidence="9">The sequence shown here is derived from an EMBL/GenBank/DDBJ whole genome shotgun (WGS) entry which is preliminary data.</text>
</comment>
<feature type="domain" description="PPIase cyclophilin-type" evidence="8">
    <location>
        <begin position="1"/>
        <end position="161"/>
    </location>
</feature>
<keyword evidence="6" id="KW-0539">Nucleus</keyword>